<evidence type="ECO:0000256" key="4">
    <source>
        <dbReference type="ARBA" id="ARBA00022827"/>
    </source>
</evidence>
<dbReference type="SUPFAM" id="SSF52833">
    <property type="entry name" value="Thioredoxin-like"/>
    <property type="match status" value="1"/>
</dbReference>
<comment type="caution">
    <text evidence="8">The sequence shown here is derived from an EMBL/GenBank/DDBJ whole genome shotgun (WGS) entry which is preliminary data.</text>
</comment>
<feature type="domain" description="FAD-binding" evidence="6">
    <location>
        <begin position="5"/>
        <end position="351"/>
    </location>
</feature>
<dbReference type="PRINTS" id="PR00420">
    <property type="entry name" value="RNGMNOXGNASE"/>
</dbReference>
<organism evidence="8 9">
    <name type="scientific">Mycena albidolilacea</name>
    <dbReference type="NCBI Taxonomy" id="1033008"/>
    <lineage>
        <taxon>Eukaryota</taxon>
        <taxon>Fungi</taxon>
        <taxon>Dikarya</taxon>
        <taxon>Basidiomycota</taxon>
        <taxon>Agaricomycotina</taxon>
        <taxon>Agaricomycetes</taxon>
        <taxon>Agaricomycetidae</taxon>
        <taxon>Agaricales</taxon>
        <taxon>Marasmiineae</taxon>
        <taxon>Mycenaceae</taxon>
        <taxon>Mycena</taxon>
    </lineage>
</organism>
<dbReference type="Proteomes" id="UP001218218">
    <property type="component" value="Unassembled WGS sequence"/>
</dbReference>
<evidence type="ECO:0000313" key="8">
    <source>
        <dbReference type="EMBL" id="KAJ7343010.1"/>
    </source>
</evidence>
<evidence type="ECO:0000259" key="7">
    <source>
        <dbReference type="Pfam" id="PF07976"/>
    </source>
</evidence>
<keyword evidence="3" id="KW-0285">Flavoprotein</keyword>
<dbReference type="GO" id="GO:0071949">
    <property type="term" value="F:FAD binding"/>
    <property type="evidence" value="ECO:0007669"/>
    <property type="project" value="InterPro"/>
</dbReference>
<keyword evidence="8" id="KW-0503">Monooxygenase</keyword>
<dbReference type="InterPro" id="IPR036249">
    <property type="entry name" value="Thioredoxin-like_sf"/>
</dbReference>
<accession>A0AAD6ZXU6</accession>
<gene>
    <name evidence="8" type="ORF">DFH08DRAFT_1081955</name>
</gene>
<name>A0AAD6ZXU6_9AGAR</name>
<dbReference type="GO" id="GO:0016709">
    <property type="term" value="F:oxidoreductase activity, acting on paired donors, with incorporation or reduction of molecular oxygen, NAD(P)H as one donor, and incorporation of one atom of oxygen"/>
    <property type="evidence" value="ECO:0007669"/>
    <property type="project" value="UniProtKB-ARBA"/>
</dbReference>
<reference evidence="8" key="1">
    <citation type="submission" date="2023-03" db="EMBL/GenBank/DDBJ databases">
        <title>Massive genome expansion in bonnet fungi (Mycena s.s.) driven by repeated elements and novel gene families across ecological guilds.</title>
        <authorList>
            <consortium name="Lawrence Berkeley National Laboratory"/>
            <person name="Harder C.B."/>
            <person name="Miyauchi S."/>
            <person name="Viragh M."/>
            <person name="Kuo A."/>
            <person name="Thoen E."/>
            <person name="Andreopoulos B."/>
            <person name="Lu D."/>
            <person name="Skrede I."/>
            <person name="Drula E."/>
            <person name="Henrissat B."/>
            <person name="Morin E."/>
            <person name="Kohler A."/>
            <person name="Barry K."/>
            <person name="LaButti K."/>
            <person name="Morin E."/>
            <person name="Salamov A."/>
            <person name="Lipzen A."/>
            <person name="Mereny Z."/>
            <person name="Hegedus B."/>
            <person name="Baldrian P."/>
            <person name="Stursova M."/>
            <person name="Weitz H."/>
            <person name="Taylor A."/>
            <person name="Grigoriev I.V."/>
            <person name="Nagy L.G."/>
            <person name="Martin F."/>
            <person name="Kauserud H."/>
        </authorList>
    </citation>
    <scope>NUCLEOTIDE SEQUENCE</scope>
    <source>
        <strain evidence="8">CBHHK002</strain>
    </source>
</reference>
<evidence type="ECO:0000256" key="5">
    <source>
        <dbReference type="ARBA" id="ARBA00023002"/>
    </source>
</evidence>
<dbReference type="EMBL" id="JARIHO010000024">
    <property type="protein sequence ID" value="KAJ7343010.1"/>
    <property type="molecule type" value="Genomic_DNA"/>
</dbReference>
<dbReference type="InterPro" id="IPR050641">
    <property type="entry name" value="RIFMO-like"/>
</dbReference>
<dbReference type="PANTHER" id="PTHR43004:SF19">
    <property type="entry name" value="BINDING MONOOXYGENASE, PUTATIVE (JCVI)-RELATED"/>
    <property type="match status" value="1"/>
</dbReference>
<evidence type="ECO:0000313" key="9">
    <source>
        <dbReference type="Proteomes" id="UP001218218"/>
    </source>
</evidence>
<dbReference type="Gene3D" id="3.40.30.20">
    <property type="match status" value="1"/>
</dbReference>
<protein>
    <submittedName>
        <fullName evidence="8">Monooxygenase</fullName>
    </submittedName>
</protein>
<keyword evidence="5" id="KW-0560">Oxidoreductase</keyword>
<keyword evidence="9" id="KW-1185">Reference proteome</keyword>
<evidence type="ECO:0000256" key="2">
    <source>
        <dbReference type="ARBA" id="ARBA00007801"/>
    </source>
</evidence>
<dbReference type="AlphaFoldDB" id="A0AAD6ZXU6"/>
<dbReference type="Gene3D" id="3.30.70.2450">
    <property type="match status" value="1"/>
</dbReference>
<dbReference type="InterPro" id="IPR002938">
    <property type="entry name" value="FAD-bd"/>
</dbReference>
<dbReference type="Pfam" id="PF01494">
    <property type="entry name" value="FAD_binding_3"/>
    <property type="match status" value="1"/>
</dbReference>
<sequence length="547" mass="59247">MPQPSVLIAGAGPSGLVLALVLLQNGVHVRIIDKERTHRIGSRAAGVMARTLELYAQLGVLNDILAVTSPFGPMASYDFGELVPKSKTAFLFEHQEPTPDIPYPNTEAVNQTKHEGVLREHLAKLGCTVELAAELRGFEQSAEGVMAKIMHTAEDGRQNEETATFEWLVGTDGAHSVVRKQLGLSFLGETRTEHVVGLGDIVVEEGLGMDVAHMWFINGKMILVRPDDVNNKMFSFLYRTSSAEKPLTREDFVEEFYRITGRRDVKFGEATWLSKYTPNIRMVDTMRKGRVFVAGDAAHCHTPTGGQGLNSSVQDAANLGWKLALVYKKLAPASLLDTYAEERMRVIAHMLGLTTALGDTNRANMGKKDFKMQHPDAMRMLGVNYRGSSIVCEEPGAAEGVDDPYMGGVGGRVQAAYRAPDASELVPAGKQDKTTRLFEMFSASRHTVLVFGGDAGTRAPVVKALEHFPATGVIHAVLVLGQGNATPSDAPSFATVLEDRAGHAYKGYDVDTGELAVVVVRPDGVVGVVASDAEGLERYFKKILIAA</sequence>
<dbReference type="InterPro" id="IPR038220">
    <property type="entry name" value="PHOX_C_sf"/>
</dbReference>
<comment type="similarity">
    <text evidence="2">Belongs to the PheA/TfdB FAD monooxygenase family.</text>
</comment>
<proteinExistence type="inferred from homology"/>
<comment type="cofactor">
    <cofactor evidence="1">
        <name>FAD</name>
        <dbReference type="ChEBI" id="CHEBI:57692"/>
    </cofactor>
</comment>
<dbReference type="InterPro" id="IPR036188">
    <property type="entry name" value="FAD/NAD-bd_sf"/>
</dbReference>
<feature type="domain" description="Phenol hydroxylase-like C-terminal dimerisation" evidence="7">
    <location>
        <begin position="497"/>
        <end position="545"/>
    </location>
</feature>
<keyword evidence="4" id="KW-0274">FAD</keyword>
<evidence type="ECO:0000256" key="3">
    <source>
        <dbReference type="ARBA" id="ARBA00022630"/>
    </source>
</evidence>
<dbReference type="SUPFAM" id="SSF51905">
    <property type="entry name" value="FAD/NAD(P)-binding domain"/>
    <property type="match status" value="1"/>
</dbReference>
<evidence type="ECO:0000259" key="6">
    <source>
        <dbReference type="Pfam" id="PF01494"/>
    </source>
</evidence>
<dbReference type="Gene3D" id="3.50.50.60">
    <property type="entry name" value="FAD/NAD(P)-binding domain"/>
    <property type="match status" value="1"/>
</dbReference>
<dbReference type="PANTHER" id="PTHR43004">
    <property type="entry name" value="TRK SYSTEM POTASSIUM UPTAKE PROTEIN"/>
    <property type="match status" value="1"/>
</dbReference>
<dbReference type="Pfam" id="PF07976">
    <property type="entry name" value="Phe_hydrox_dim"/>
    <property type="match status" value="1"/>
</dbReference>
<evidence type="ECO:0000256" key="1">
    <source>
        <dbReference type="ARBA" id="ARBA00001974"/>
    </source>
</evidence>
<dbReference type="InterPro" id="IPR012941">
    <property type="entry name" value="Phe_hydrox_C_dim_dom"/>
</dbReference>